<feature type="transmembrane region" description="Helical" evidence="5">
    <location>
        <begin position="559"/>
        <end position="577"/>
    </location>
</feature>
<evidence type="ECO:0000256" key="3">
    <source>
        <dbReference type="ARBA" id="ARBA00022989"/>
    </source>
</evidence>
<protein>
    <submittedName>
        <fullName evidence="8">DC-STAMP domain-containing protein 2</fullName>
    </submittedName>
</protein>
<comment type="caution">
    <text evidence="8">The sequence shown here is derived from an EMBL/GenBank/DDBJ whole genome shotgun (WGS) entry which is preliminary data.</text>
</comment>
<evidence type="ECO:0000313" key="8">
    <source>
        <dbReference type="EMBL" id="OQV13042.1"/>
    </source>
</evidence>
<dbReference type="AlphaFoldDB" id="A0A1W0WD00"/>
<dbReference type="Pfam" id="PF26037">
    <property type="entry name" value="zf-RING_DCST1_C"/>
    <property type="match status" value="1"/>
</dbReference>
<dbReference type="Proteomes" id="UP000192578">
    <property type="component" value="Unassembled WGS sequence"/>
</dbReference>
<dbReference type="PANTHER" id="PTHR21041:SF9">
    <property type="entry name" value="DENDRITIC CELL-SPECIFIC TRANSMEMBRANE PROTEIN-LIKE DOMAIN-CONTAINING PROTEIN"/>
    <property type="match status" value="1"/>
</dbReference>
<reference evidence="9" key="1">
    <citation type="submission" date="2017-01" db="EMBL/GenBank/DDBJ databases">
        <title>Comparative genomics of anhydrobiosis in the tardigrade Hypsibius dujardini.</title>
        <authorList>
            <person name="Yoshida Y."/>
            <person name="Koutsovoulos G."/>
            <person name="Laetsch D."/>
            <person name="Stevens L."/>
            <person name="Kumar S."/>
            <person name="Horikawa D."/>
            <person name="Ishino K."/>
            <person name="Komine S."/>
            <person name="Tomita M."/>
            <person name="Blaxter M."/>
            <person name="Arakawa K."/>
        </authorList>
    </citation>
    <scope>NUCLEOTIDE SEQUENCE [LARGE SCALE GENOMIC DNA]</scope>
    <source>
        <strain evidence="9">Z151</strain>
    </source>
</reference>
<evidence type="ECO:0000259" key="6">
    <source>
        <dbReference type="Pfam" id="PF07782"/>
    </source>
</evidence>
<evidence type="ECO:0000259" key="7">
    <source>
        <dbReference type="Pfam" id="PF26037"/>
    </source>
</evidence>
<feature type="domain" description="Dendritic cell-specific transmembrane protein-like" evidence="6">
    <location>
        <begin position="410"/>
        <end position="600"/>
    </location>
</feature>
<accession>A0A1W0WD00</accession>
<name>A0A1W0WD00_HYPEX</name>
<dbReference type="InterPro" id="IPR051856">
    <property type="entry name" value="CSR-E3_Ligase_Protein"/>
</dbReference>
<dbReference type="GO" id="GO:0016020">
    <property type="term" value="C:membrane"/>
    <property type="evidence" value="ECO:0007669"/>
    <property type="project" value="UniProtKB-SubCell"/>
</dbReference>
<keyword evidence="9" id="KW-1185">Reference proteome</keyword>
<feature type="transmembrane region" description="Helical" evidence="5">
    <location>
        <begin position="102"/>
        <end position="121"/>
    </location>
</feature>
<dbReference type="InterPro" id="IPR058842">
    <property type="entry name" value="DCST1_C"/>
</dbReference>
<proteinExistence type="predicted"/>
<feature type="transmembrane region" description="Helical" evidence="5">
    <location>
        <begin position="461"/>
        <end position="481"/>
    </location>
</feature>
<evidence type="ECO:0000256" key="2">
    <source>
        <dbReference type="ARBA" id="ARBA00022692"/>
    </source>
</evidence>
<dbReference type="InterPro" id="IPR012858">
    <property type="entry name" value="DC_STAMP-like"/>
</dbReference>
<keyword evidence="3 5" id="KW-1133">Transmembrane helix</keyword>
<organism evidence="8 9">
    <name type="scientific">Hypsibius exemplaris</name>
    <name type="common">Freshwater tardigrade</name>
    <dbReference type="NCBI Taxonomy" id="2072580"/>
    <lineage>
        <taxon>Eukaryota</taxon>
        <taxon>Metazoa</taxon>
        <taxon>Ecdysozoa</taxon>
        <taxon>Tardigrada</taxon>
        <taxon>Eutardigrada</taxon>
        <taxon>Parachela</taxon>
        <taxon>Hypsibioidea</taxon>
        <taxon>Hypsibiidae</taxon>
        <taxon>Hypsibius</taxon>
    </lineage>
</organism>
<feature type="domain" description="E3 ubiquitin-protein ligase DCST1-like C-terminal" evidence="7">
    <location>
        <begin position="661"/>
        <end position="708"/>
    </location>
</feature>
<gene>
    <name evidence="8" type="ORF">BV898_12699</name>
</gene>
<dbReference type="OrthoDB" id="6598372at2759"/>
<dbReference type="Pfam" id="PF26039">
    <property type="entry name" value="Dcst2"/>
    <property type="match status" value="1"/>
</dbReference>
<feature type="transmembrane region" description="Helical" evidence="5">
    <location>
        <begin position="374"/>
        <end position="395"/>
    </location>
</feature>
<keyword evidence="2 5" id="KW-0812">Transmembrane</keyword>
<comment type="subcellular location">
    <subcellularLocation>
        <location evidence="1">Membrane</location>
        <topology evidence="1">Multi-pass membrane protein</topology>
    </subcellularLocation>
</comment>
<sequence>MAMMQIKMALKAFKLKRKLKRLKLAKENTLRIEQGLDPIIPWTEQFIMYAITMPKEFVYKALCPCCVYDRYRHEKNQRPVPKSCLGRITYHGAYENQVFKSILGFLGGVFINYLIYLYMIYHLRLRLLTATIWCLLLGNVLTLGLAFSDVVRCVVMLILPSVFSSKGRTAILAAAMIMVFNGPLMNAGENAMRLGGTIQCGQELLKNTTKAVVKEALTPIFTIYNMLVKVMKQLAALAKKLKKAFMAVVQIFRDIIDTIKQVFGWLANVVKECNEKIGTPAKKCYKSIDDAVDKCKVALGWFFSWLCYIAHIGKVDTILEPIKAVIKNLVNKIKQQLYVDLKFDHHMNYTFEQSKSITDVRKEIMKEIRSRVDFFDFAVELSDVALFMVFFMLVFKAWTYRYKYLVHDRFDNAYITFTVRDIDERRSDMGKETLLPLRRDETKLYVKTNAWSLAHSEKKKLFTSLVFFFSPAMQAAFYMFMDTTLFWLLNVIRKYGAFDAEIEVPANIELRVKGSGFLASMYRTIIKSFNPLLKILPKVDTTPCLPFPSAPDYAKYKKIWALLGLVLALILLEAYGLRVRHVICSWFTPNREKERAVWLYNSILRQRGGIMKLMRRRLREKYGTQKLQLSKAEQTSLVEYLATRYNWLRQVFKWFGYTEKKYCVCCSKPGFQDDYDTFKHCQTPDCSAIYCEDCFRDLGNVCEMCSHPIEYDSSEVDEELDSSEEEEILRKREYARQAALLKPSTVAGSEDSLGVIDSQDSQIDAANLFHYTQKMAARQEAERKRKSLAKDRVSVDIFTSPSKNVTDSESVEETVFM</sequence>
<evidence type="ECO:0000256" key="4">
    <source>
        <dbReference type="ARBA" id="ARBA00023136"/>
    </source>
</evidence>
<dbReference type="PANTHER" id="PTHR21041">
    <property type="entry name" value="DENDRITIC CELL-SPECIFIC TRANSMEMBRANE PROTEIN"/>
    <property type="match status" value="1"/>
</dbReference>
<keyword evidence="4 5" id="KW-0472">Membrane</keyword>
<evidence type="ECO:0000256" key="1">
    <source>
        <dbReference type="ARBA" id="ARBA00004141"/>
    </source>
</evidence>
<evidence type="ECO:0000256" key="5">
    <source>
        <dbReference type="SAM" id="Phobius"/>
    </source>
</evidence>
<evidence type="ECO:0000313" key="9">
    <source>
        <dbReference type="Proteomes" id="UP000192578"/>
    </source>
</evidence>
<feature type="transmembrane region" description="Helical" evidence="5">
    <location>
        <begin position="127"/>
        <end position="148"/>
    </location>
</feature>
<dbReference type="Pfam" id="PF07782">
    <property type="entry name" value="DC_STAMP"/>
    <property type="match status" value="1"/>
</dbReference>
<dbReference type="EMBL" id="MTYJ01000131">
    <property type="protein sequence ID" value="OQV13042.1"/>
    <property type="molecule type" value="Genomic_DNA"/>
</dbReference>